<gene>
    <name evidence="6" type="ORF">MEDL_55451</name>
</gene>
<dbReference type="InterPro" id="IPR036116">
    <property type="entry name" value="FN3_sf"/>
</dbReference>
<dbReference type="SUPFAM" id="SSF49265">
    <property type="entry name" value="Fibronectin type III"/>
    <property type="match status" value="2"/>
</dbReference>
<feature type="domain" description="CUB" evidence="4">
    <location>
        <begin position="121"/>
        <end position="230"/>
    </location>
</feature>
<name>A0A8S3UM34_MYTED</name>
<dbReference type="GO" id="GO:0004252">
    <property type="term" value="F:serine-type endopeptidase activity"/>
    <property type="evidence" value="ECO:0007669"/>
    <property type="project" value="TreeGrafter"/>
</dbReference>
<dbReference type="Pfam" id="PF00431">
    <property type="entry name" value="CUB"/>
    <property type="match status" value="2"/>
</dbReference>
<dbReference type="Gene3D" id="2.60.120.290">
    <property type="entry name" value="Spermadhesin, CUB domain"/>
    <property type="match status" value="2"/>
</dbReference>
<dbReference type="SMART" id="SM00042">
    <property type="entry name" value="CUB"/>
    <property type="match status" value="2"/>
</dbReference>
<proteinExistence type="predicted"/>
<dbReference type="CDD" id="cd00041">
    <property type="entry name" value="CUB"/>
    <property type="match status" value="2"/>
</dbReference>
<accession>A0A8S3UM34</accession>
<keyword evidence="3" id="KW-0732">Signal</keyword>
<dbReference type="PROSITE" id="PS01180">
    <property type="entry name" value="CUB"/>
    <property type="match status" value="2"/>
</dbReference>
<dbReference type="PANTHER" id="PTHR24255:SF31">
    <property type="entry name" value="CUBILIN-LIKE PROTEIN"/>
    <property type="match status" value="1"/>
</dbReference>
<comment type="caution">
    <text evidence="6">The sequence shown here is derived from an EMBL/GenBank/DDBJ whole genome shotgun (WGS) entry which is preliminary data.</text>
</comment>
<dbReference type="InterPro" id="IPR000859">
    <property type="entry name" value="CUB_dom"/>
</dbReference>
<dbReference type="SMART" id="SM00060">
    <property type="entry name" value="FN3"/>
    <property type="match status" value="2"/>
</dbReference>
<feature type="disulfide bond" evidence="2">
    <location>
        <begin position="178"/>
        <end position="195"/>
    </location>
</feature>
<keyword evidence="7" id="KW-1185">Reference proteome</keyword>
<sequence length="845" mass="94263">MHQIFLLLMKSTFLLFLFPTTVPASLPPSPPENIRIESTGREFLVRWHPPVITDGEILSYLINYNILPSLKVYTIVVKGNQSFALIPFGDHIGQLFLISLQAENDYGLSKQSVPRYIRTGCGNQQYIGTTGTQEVVSPLYPHEFHQGVLCVWNLFTNKTHTLSIHIKDMDLGTDNQGCAKHALLIESDKIKKKICTKTSDIRLEDSDVRIVFQSKIGTVGKGFSLLVKAVVKNPKPPVNITLSHLGNVILVTWSPPPGNHLPMTSYKLCYRPLPRYSKICIIVLANRGNRFIINTQGHKGQLFLVTMTARIGDVESEFSMNKYFRASCSKTVTVNPGQIINITSPGYPTSYPPGVICQLTVKTTDQSPLRIRRIWIDIQNTTACNSDFLKFTATKIERICGTSRSSSTMIFSKSIAEVTFVSDSMIEGRGFLLQAIGRQNTVELTTAVFPYQQNGTSMSTIPSSLSTTSESQVESTVEELSFPTTNSLSSTIMSTITASSKRMITSPQRMTTSSQRMITSPQRMITSPQRMITSQQRLITSSQNIITSTQNMATSPQNVDLTHAVDDNSTFFNQSSTNTVTSTAGISTSSEQNPKLVSEHYMTTLQETHHGFTDSSTAIIDKTIVSSTSGSDTSIIDNKYSVTPGRDISPTINRTNNSTEVSSTDLNASHPVYIMLMFKFNYSRETDLDTKSLVNDLRTELIPFFNKTNAFRDLVVTRWRILRGIVPLQIRVIYNTIDLLDILKSNTTFKLIQDVNKTALYELMNTNQQWHYNLTLAISSLGMFRKSSNFASQEIKSPCDFIKDVCHHCKTSRRAKQGVFCSFNIPSTTARNISSADTLMPATQY</sequence>
<dbReference type="AlphaFoldDB" id="A0A8S3UM34"/>
<dbReference type="SUPFAM" id="SSF49854">
    <property type="entry name" value="Spermadhesin, CUB domain"/>
    <property type="match status" value="2"/>
</dbReference>
<dbReference type="PANTHER" id="PTHR24255">
    <property type="entry name" value="COMPLEMENT COMPONENT 1, S SUBCOMPONENT-RELATED"/>
    <property type="match status" value="1"/>
</dbReference>
<evidence type="ECO:0000313" key="6">
    <source>
        <dbReference type="EMBL" id="CAG2243304.1"/>
    </source>
</evidence>
<dbReference type="PROSITE" id="PS50853">
    <property type="entry name" value="FN3"/>
    <property type="match status" value="2"/>
</dbReference>
<dbReference type="GO" id="GO:0005615">
    <property type="term" value="C:extracellular space"/>
    <property type="evidence" value="ECO:0007669"/>
    <property type="project" value="TreeGrafter"/>
</dbReference>
<dbReference type="EMBL" id="CAJPWZ010002699">
    <property type="protein sequence ID" value="CAG2243304.1"/>
    <property type="molecule type" value="Genomic_DNA"/>
</dbReference>
<dbReference type="OrthoDB" id="6130204at2759"/>
<dbReference type="InterPro" id="IPR035914">
    <property type="entry name" value="Sperma_CUB_dom_sf"/>
</dbReference>
<dbReference type="CDD" id="cd00063">
    <property type="entry name" value="FN3"/>
    <property type="match status" value="2"/>
</dbReference>
<evidence type="ECO:0000256" key="3">
    <source>
        <dbReference type="SAM" id="SignalP"/>
    </source>
</evidence>
<dbReference type="Proteomes" id="UP000683360">
    <property type="component" value="Unassembled WGS sequence"/>
</dbReference>
<feature type="domain" description="CUB" evidence="4">
    <location>
        <begin position="328"/>
        <end position="438"/>
    </location>
</feature>
<feature type="domain" description="Fibronectin type-III" evidence="5">
    <location>
        <begin position="236"/>
        <end position="330"/>
    </location>
</feature>
<reference evidence="6" key="1">
    <citation type="submission" date="2021-03" db="EMBL/GenBank/DDBJ databases">
        <authorList>
            <person name="Bekaert M."/>
        </authorList>
    </citation>
    <scope>NUCLEOTIDE SEQUENCE</scope>
</reference>
<evidence type="ECO:0000256" key="1">
    <source>
        <dbReference type="ARBA" id="ARBA00023157"/>
    </source>
</evidence>
<dbReference type="Gene3D" id="2.60.40.10">
    <property type="entry name" value="Immunoglobulins"/>
    <property type="match status" value="1"/>
</dbReference>
<dbReference type="InterPro" id="IPR003961">
    <property type="entry name" value="FN3_dom"/>
</dbReference>
<protein>
    <submittedName>
        <fullName evidence="6">CUBN</fullName>
    </submittedName>
</protein>
<evidence type="ECO:0000313" key="7">
    <source>
        <dbReference type="Proteomes" id="UP000683360"/>
    </source>
</evidence>
<feature type="chain" id="PRO_5035798136" evidence="3">
    <location>
        <begin position="25"/>
        <end position="845"/>
    </location>
</feature>
<keyword evidence="1 2" id="KW-1015">Disulfide bond</keyword>
<dbReference type="InterPro" id="IPR013783">
    <property type="entry name" value="Ig-like_fold"/>
</dbReference>
<feature type="domain" description="Fibronectin type-III" evidence="5">
    <location>
        <begin position="27"/>
        <end position="122"/>
    </location>
</feature>
<evidence type="ECO:0000259" key="5">
    <source>
        <dbReference type="PROSITE" id="PS50853"/>
    </source>
</evidence>
<evidence type="ECO:0000259" key="4">
    <source>
        <dbReference type="PROSITE" id="PS01180"/>
    </source>
</evidence>
<feature type="signal peptide" evidence="3">
    <location>
        <begin position="1"/>
        <end position="24"/>
    </location>
</feature>
<evidence type="ECO:0000256" key="2">
    <source>
        <dbReference type="PROSITE-ProRule" id="PRU00059"/>
    </source>
</evidence>
<organism evidence="6 7">
    <name type="scientific">Mytilus edulis</name>
    <name type="common">Blue mussel</name>
    <dbReference type="NCBI Taxonomy" id="6550"/>
    <lineage>
        <taxon>Eukaryota</taxon>
        <taxon>Metazoa</taxon>
        <taxon>Spiralia</taxon>
        <taxon>Lophotrochozoa</taxon>
        <taxon>Mollusca</taxon>
        <taxon>Bivalvia</taxon>
        <taxon>Autobranchia</taxon>
        <taxon>Pteriomorphia</taxon>
        <taxon>Mytilida</taxon>
        <taxon>Mytiloidea</taxon>
        <taxon>Mytilidae</taxon>
        <taxon>Mytilinae</taxon>
        <taxon>Mytilus</taxon>
    </lineage>
</organism>
<comment type="caution">
    <text evidence="2">Lacks conserved residue(s) required for the propagation of feature annotation.</text>
</comment>